<feature type="transmembrane region" description="Helical" evidence="1">
    <location>
        <begin position="46"/>
        <end position="65"/>
    </location>
</feature>
<proteinExistence type="predicted"/>
<feature type="transmembrane region" description="Helical" evidence="1">
    <location>
        <begin position="115"/>
        <end position="139"/>
    </location>
</feature>
<feature type="transmembrane region" description="Helical" evidence="1">
    <location>
        <begin position="170"/>
        <end position="189"/>
    </location>
</feature>
<name>A0A2U1SNI7_METSR</name>
<dbReference type="RefSeq" id="WP_108917949.1">
    <property type="nucleotide sequence ID" value="NZ_BGJY01000014.1"/>
</dbReference>
<dbReference type="AlphaFoldDB" id="A0A2U1SNI7"/>
<keyword evidence="1" id="KW-1133">Transmembrane helix</keyword>
<protein>
    <submittedName>
        <fullName evidence="2">Uncharacterized protein</fullName>
    </submittedName>
</protein>
<feature type="transmembrane region" description="Helical" evidence="1">
    <location>
        <begin position="195"/>
        <end position="223"/>
    </location>
</feature>
<sequence length="232" mass="23008">MSMTFREATAQENAAVYGGLVDAVGGIATIVLAVCGLAGVNPPLMAGIATIVFGVALLIQGGAMLSEYAQIIFPAGAKSGNFEHFGAGGLSAVFLVGAAGIVLGVLSLLGINSGVLTPIAAIAFGTALVLSSNAVWHLYTLRHAQAKSEATPSQNLSGEFLASEMASGSAGIQALAGLAAIVLGVLAVAGNTNDLVLNLVALLALGATVVLTGSTLSATVLSFMRPWSSSQP</sequence>
<reference evidence="2 3" key="1">
    <citation type="journal article" date="2018" name="Appl. Microbiol. Biotechnol.">
        <title>Co-cultivation of the strictly anaerobic methanogen Methanosarcina barkeri with aerobic methanotrophs in an oxygen-limited membrane bioreactor.</title>
        <authorList>
            <person name="In 't Zandt M.H."/>
            <person name="van den Bosch T.J.M."/>
            <person name="Rijkers R."/>
            <person name="van Kessel M.A.H.J."/>
            <person name="Jetten M.S.M."/>
            <person name="Welte C.U."/>
        </authorList>
    </citation>
    <scope>NUCLEOTIDE SEQUENCE [LARGE SCALE GENOMIC DNA]</scope>
    <source>
        <strain evidence="2 3">DSM 17706</strain>
    </source>
</reference>
<feature type="transmembrane region" description="Helical" evidence="1">
    <location>
        <begin position="20"/>
        <end position="40"/>
    </location>
</feature>
<accession>A0A2U1SNI7</accession>
<dbReference type="EMBL" id="PUIV01000026">
    <property type="protein sequence ID" value="PWB93165.1"/>
    <property type="molecule type" value="Genomic_DNA"/>
</dbReference>
<evidence type="ECO:0000313" key="3">
    <source>
        <dbReference type="Proteomes" id="UP000245137"/>
    </source>
</evidence>
<comment type="caution">
    <text evidence="2">The sequence shown here is derived from an EMBL/GenBank/DDBJ whole genome shotgun (WGS) entry which is preliminary data.</text>
</comment>
<dbReference type="OrthoDB" id="8444645at2"/>
<organism evidence="2 3">
    <name type="scientific">Methylosinus sporium</name>
    <dbReference type="NCBI Taxonomy" id="428"/>
    <lineage>
        <taxon>Bacteria</taxon>
        <taxon>Pseudomonadati</taxon>
        <taxon>Pseudomonadota</taxon>
        <taxon>Alphaproteobacteria</taxon>
        <taxon>Hyphomicrobiales</taxon>
        <taxon>Methylocystaceae</taxon>
        <taxon>Methylosinus</taxon>
    </lineage>
</organism>
<dbReference type="Proteomes" id="UP000245137">
    <property type="component" value="Unassembled WGS sequence"/>
</dbReference>
<evidence type="ECO:0000313" key="2">
    <source>
        <dbReference type="EMBL" id="PWB93165.1"/>
    </source>
</evidence>
<evidence type="ECO:0000256" key="1">
    <source>
        <dbReference type="SAM" id="Phobius"/>
    </source>
</evidence>
<keyword evidence="1" id="KW-0472">Membrane</keyword>
<keyword evidence="3" id="KW-1185">Reference proteome</keyword>
<gene>
    <name evidence="2" type="ORF">C5689_14325</name>
</gene>
<feature type="transmembrane region" description="Helical" evidence="1">
    <location>
        <begin position="85"/>
        <end position="109"/>
    </location>
</feature>
<keyword evidence="1" id="KW-0812">Transmembrane</keyword>